<feature type="compositionally biased region" description="Low complexity" evidence="1">
    <location>
        <begin position="347"/>
        <end position="360"/>
    </location>
</feature>
<feature type="region of interest" description="Disordered" evidence="1">
    <location>
        <begin position="341"/>
        <end position="459"/>
    </location>
</feature>
<feature type="compositionally biased region" description="Polar residues" evidence="1">
    <location>
        <begin position="398"/>
        <end position="418"/>
    </location>
</feature>
<feature type="region of interest" description="Disordered" evidence="1">
    <location>
        <begin position="1"/>
        <end position="38"/>
    </location>
</feature>
<comment type="caution">
    <text evidence="3">The sequence shown here is derived from an EMBL/GenBank/DDBJ whole genome shotgun (WGS) entry which is preliminary data.</text>
</comment>
<dbReference type="OrthoDB" id="448248at2759"/>
<name>A0A812YFP4_9DINO</name>
<dbReference type="EMBL" id="CAJNJA010041990">
    <property type="protein sequence ID" value="CAE7779821.1"/>
    <property type="molecule type" value="Genomic_DNA"/>
</dbReference>
<dbReference type="InterPro" id="IPR001584">
    <property type="entry name" value="Integrase_cat-core"/>
</dbReference>
<sequence>MKTTESTASSSTTTGSKSLAFAPTTKTTESTATSSTTTGSLSYVDVRRGDRIHQLEDYADSLLVQDVINYQSAEDVITRIPMGRKMRNVMKPQGKQSGIVTFGLFAHGAMNGVTRSTQEMPQVCRFINRWIKSLAPSEFTWSSVTIGVQTTADVHMDAHNDGRSKNMSVTLGKFSQGELWLQRERDAPRQFVMSGGEEESKSDCECVHDYETVFECEAADLTEGRRMGVKKCQAAWRRLTMALVALLSTARSQMVVDHLMQRQQEELEPERTEKPLPNDRIKKKTNVDMAMGIGKPLRKSDVHKEFPMKVTECNHPADALRCRGNQAMKWWVCTRCGSRWDRPGEKTNSGSPATSSTATSRVQVDEKAPKLVSVRGQEFPHFLPAPRGRPQQGAREVTLSQTGAPKTNKESAASSSTGPMPFSTAPPTKTRARMTPHGVREVRRSKTPTRTGGPETYELNTDHEDWADAEMINPNNAEPNARGWLLKSILVMLTLVETENAVPVLGTMFGEKRDQLWWHQEDQSWESRPPSVFPAVECQVFPRQQVRKDWLADNEGVVVYMNQAERKSVASAWMLSTVDPAEINSPPRVLQRAKKQGKDSVMALDLATGWDFERDGDRRAAHQLLTRHRPGMLSLAMAPDIDEQATDFNVDLARQQMEHGRGFIMECPTAAPPWRRQSLKELKEHPAVFSVVLDFARLGVGDGQLGARVCPTVAMTNVPELFRSVRRRFAHLPRQPVHATDYEMTKVRNYVSVFSSLLNQGLRKHLRTQHVSTDHASQRWAWQGIHLVCRHFMPRQHLCLPEECPFDISRVNFSGRRVTRMDPIGGQTKVIEDDWPSQRSRSTAISWTGTSIFHTVPEIILPTALAHVATTLAKSAAHDFCTFQSEQHELQAELAVFPSHRVLEGRHELTSAPASAASASARPSADPQSSEFDWDDFCRDISHEEARFITGGAPFARDEAQGTKETVATRTEEEARVAKELRELVIDPSAIPTGDRSVMAPDTRREVYRLHRNLGHPDKRTFLRAMRHAGVKVEVLQYIKDEFSCPICSRRQRPSSHRPGHLSREMSFNEVVGIDLIFFRKLVLLNCLCWGTGYQWVEPVADKRAETVTAALLSSWFGHYGTPKLVVADQGGEFAGKFFVETLSDAGVIVHFIDVRSPWQNGRTEKAGGLFKDKLATVIDEAGVVDGHEMRMAISETVWTRNQHYDRSGFTPHQRVFGSTPRVPASLLTDDAIDTNLLLDGASDAWHRSLEIRAAARKAWMECQDRAAVQRAARANTRTADDKSLQAGHTVFVWRETPDFKGWAGPGVIVAESTNGRSLWVSLRGYLIKASREQVRQATPEEHLGAELIKVISKDMLEGLEAGTLRNFRDIEGEGIPNQEFDDSADKASRKRPLETIDEDMEEYVPSPVEETADEPDEVPPPDPEPMPRAETESTALPSE</sequence>
<dbReference type="GO" id="GO:0015074">
    <property type="term" value="P:DNA integration"/>
    <property type="evidence" value="ECO:0007669"/>
    <property type="project" value="InterPro"/>
</dbReference>
<feature type="region of interest" description="Disordered" evidence="1">
    <location>
        <begin position="1371"/>
        <end position="1440"/>
    </location>
</feature>
<evidence type="ECO:0000313" key="3">
    <source>
        <dbReference type="EMBL" id="CAE7779821.1"/>
    </source>
</evidence>
<keyword evidence="4" id="KW-1185">Reference proteome</keyword>
<dbReference type="PANTHER" id="PTHR37984">
    <property type="entry name" value="PROTEIN CBG26694"/>
    <property type="match status" value="1"/>
</dbReference>
<feature type="region of interest" description="Disordered" evidence="1">
    <location>
        <begin position="908"/>
        <end position="933"/>
    </location>
</feature>
<dbReference type="Gene3D" id="3.30.420.10">
    <property type="entry name" value="Ribonuclease H-like superfamily/Ribonuclease H"/>
    <property type="match status" value="1"/>
</dbReference>
<evidence type="ECO:0000313" key="4">
    <source>
        <dbReference type="Proteomes" id="UP000601435"/>
    </source>
</evidence>
<feature type="compositionally biased region" description="Low complexity" evidence="1">
    <location>
        <begin position="911"/>
        <end position="930"/>
    </location>
</feature>
<feature type="domain" description="Integrase catalytic" evidence="2">
    <location>
        <begin position="1055"/>
        <end position="1220"/>
    </location>
</feature>
<evidence type="ECO:0000256" key="1">
    <source>
        <dbReference type="SAM" id="MobiDB-lite"/>
    </source>
</evidence>
<protein>
    <recommendedName>
        <fullName evidence="2">Integrase catalytic domain-containing protein</fullName>
    </recommendedName>
</protein>
<gene>
    <name evidence="3" type="ORF">SNEC2469_LOCUS22842</name>
</gene>
<proteinExistence type="predicted"/>
<evidence type="ECO:0000259" key="2">
    <source>
        <dbReference type="PROSITE" id="PS50994"/>
    </source>
</evidence>
<dbReference type="InterPro" id="IPR012337">
    <property type="entry name" value="RNaseH-like_sf"/>
</dbReference>
<feature type="compositionally biased region" description="Acidic residues" evidence="1">
    <location>
        <begin position="1411"/>
        <end position="1420"/>
    </location>
</feature>
<dbReference type="Proteomes" id="UP000601435">
    <property type="component" value="Unassembled WGS sequence"/>
</dbReference>
<accession>A0A812YFP4</accession>
<dbReference type="InterPro" id="IPR036397">
    <property type="entry name" value="RNaseH_sf"/>
</dbReference>
<dbReference type="PANTHER" id="PTHR37984:SF5">
    <property type="entry name" value="PROTEIN NYNRIN-LIKE"/>
    <property type="match status" value="1"/>
</dbReference>
<feature type="compositionally biased region" description="Basic and acidic residues" evidence="1">
    <location>
        <begin position="1384"/>
        <end position="1395"/>
    </location>
</feature>
<dbReference type="SUPFAM" id="SSF53098">
    <property type="entry name" value="Ribonuclease H-like"/>
    <property type="match status" value="1"/>
</dbReference>
<dbReference type="PROSITE" id="PS50994">
    <property type="entry name" value="INTEGRASE"/>
    <property type="match status" value="1"/>
</dbReference>
<dbReference type="GO" id="GO:0003676">
    <property type="term" value="F:nucleic acid binding"/>
    <property type="evidence" value="ECO:0007669"/>
    <property type="project" value="InterPro"/>
</dbReference>
<organism evidence="3 4">
    <name type="scientific">Symbiodinium necroappetens</name>
    <dbReference type="NCBI Taxonomy" id="1628268"/>
    <lineage>
        <taxon>Eukaryota</taxon>
        <taxon>Sar</taxon>
        <taxon>Alveolata</taxon>
        <taxon>Dinophyceae</taxon>
        <taxon>Suessiales</taxon>
        <taxon>Symbiodiniaceae</taxon>
        <taxon>Symbiodinium</taxon>
    </lineage>
</organism>
<feature type="non-terminal residue" evidence="3">
    <location>
        <position position="1"/>
    </location>
</feature>
<dbReference type="InterPro" id="IPR050951">
    <property type="entry name" value="Retrovirus_Pol_polyprotein"/>
</dbReference>
<reference evidence="3" key="1">
    <citation type="submission" date="2021-02" db="EMBL/GenBank/DDBJ databases">
        <authorList>
            <person name="Dougan E. K."/>
            <person name="Rhodes N."/>
            <person name="Thang M."/>
            <person name="Chan C."/>
        </authorList>
    </citation>
    <scope>NUCLEOTIDE SEQUENCE</scope>
</reference>